<comment type="caution">
    <text evidence="1">The sequence shown here is derived from an EMBL/GenBank/DDBJ whole genome shotgun (WGS) entry which is preliminary data.</text>
</comment>
<proteinExistence type="predicted"/>
<protein>
    <submittedName>
        <fullName evidence="1">Uncharacterized protein</fullName>
    </submittedName>
</protein>
<gene>
    <name evidence="1" type="ORF">EG68_12645</name>
</gene>
<name>A0A8S9YC12_9TREM</name>
<reference evidence="1" key="1">
    <citation type="submission" date="2019-07" db="EMBL/GenBank/DDBJ databases">
        <title>Annotation for the trematode Paragonimus miyazaki's.</title>
        <authorList>
            <person name="Choi Y.-J."/>
        </authorList>
    </citation>
    <scope>NUCLEOTIDE SEQUENCE</scope>
    <source>
        <strain evidence="1">Japan</strain>
    </source>
</reference>
<keyword evidence="2" id="KW-1185">Reference proteome</keyword>
<dbReference type="OrthoDB" id="6294481at2759"/>
<accession>A0A8S9YC12</accession>
<dbReference type="AlphaFoldDB" id="A0A8S9YC12"/>
<sequence length="57" mass="6812">MYLNYKSADQKLFEDRPSIWTVKISGRRYDMHCQPVVWEETSALIRTTILCIDDDCR</sequence>
<dbReference type="EMBL" id="JTDE01020340">
    <property type="protein sequence ID" value="KAF7233829.1"/>
    <property type="molecule type" value="Genomic_DNA"/>
</dbReference>
<organism evidence="1 2">
    <name type="scientific">Paragonimus skrjabini miyazakii</name>
    <dbReference type="NCBI Taxonomy" id="59628"/>
    <lineage>
        <taxon>Eukaryota</taxon>
        <taxon>Metazoa</taxon>
        <taxon>Spiralia</taxon>
        <taxon>Lophotrochozoa</taxon>
        <taxon>Platyhelminthes</taxon>
        <taxon>Trematoda</taxon>
        <taxon>Digenea</taxon>
        <taxon>Plagiorchiida</taxon>
        <taxon>Troglotremata</taxon>
        <taxon>Troglotrematidae</taxon>
        <taxon>Paragonimus</taxon>
    </lineage>
</organism>
<evidence type="ECO:0000313" key="2">
    <source>
        <dbReference type="Proteomes" id="UP000822476"/>
    </source>
</evidence>
<dbReference type="Proteomes" id="UP000822476">
    <property type="component" value="Unassembled WGS sequence"/>
</dbReference>
<evidence type="ECO:0000313" key="1">
    <source>
        <dbReference type="EMBL" id="KAF7233829.1"/>
    </source>
</evidence>